<evidence type="ECO:0000313" key="1">
    <source>
        <dbReference type="EMBL" id="QEG34326.1"/>
    </source>
</evidence>
<name>A0A5B9QBM8_9BACT</name>
<accession>A0A5B9QBM8</accession>
<dbReference type="EMBL" id="CP042913">
    <property type="protein sequence ID" value="QEG34326.1"/>
    <property type="molecule type" value="Genomic_DNA"/>
</dbReference>
<evidence type="ECO:0000313" key="2">
    <source>
        <dbReference type="Proteomes" id="UP000323917"/>
    </source>
</evidence>
<dbReference type="Proteomes" id="UP000323917">
    <property type="component" value="Chromosome"/>
</dbReference>
<dbReference type="KEGG" id="bgok:Pr1d_16010"/>
<dbReference type="AlphaFoldDB" id="A0A5B9QBM8"/>
<gene>
    <name evidence="1" type="ORF">Pr1d_16010</name>
</gene>
<organism evidence="1 2">
    <name type="scientific">Bythopirellula goksoeyrii</name>
    <dbReference type="NCBI Taxonomy" id="1400387"/>
    <lineage>
        <taxon>Bacteria</taxon>
        <taxon>Pseudomonadati</taxon>
        <taxon>Planctomycetota</taxon>
        <taxon>Planctomycetia</taxon>
        <taxon>Pirellulales</taxon>
        <taxon>Lacipirellulaceae</taxon>
        <taxon>Bythopirellula</taxon>
    </lineage>
</organism>
<sequence>MKMNAMIEDMEAKVFEMELRETSPKNFEQSACYESRENYGRGFFGRTESAALKKAIEAVEAGEVGW</sequence>
<protein>
    <submittedName>
        <fullName evidence="1">Uncharacterized protein</fullName>
    </submittedName>
</protein>
<proteinExistence type="predicted"/>
<keyword evidence="2" id="KW-1185">Reference proteome</keyword>
<reference evidence="1 2" key="1">
    <citation type="submission" date="2019-08" db="EMBL/GenBank/DDBJ databases">
        <title>Deep-cultivation of Planctomycetes and their phenomic and genomic characterization uncovers novel biology.</title>
        <authorList>
            <person name="Wiegand S."/>
            <person name="Jogler M."/>
            <person name="Boedeker C."/>
            <person name="Pinto D."/>
            <person name="Vollmers J."/>
            <person name="Rivas-Marin E."/>
            <person name="Kohn T."/>
            <person name="Peeters S.H."/>
            <person name="Heuer A."/>
            <person name="Rast P."/>
            <person name="Oberbeckmann S."/>
            <person name="Bunk B."/>
            <person name="Jeske O."/>
            <person name="Meyerdierks A."/>
            <person name="Storesund J.E."/>
            <person name="Kallscheuer N."/>
            <person name="Luecker S."/>
            <person name="Lage O.M."/>
            <person name="Pohl T."/>
            <person name="Merkel B.J."/>
            <person name="Hornburger P."/>
            <person name="Mueller R.-W."/>
            <person name="Bruemmer F."/>
            <person name="Labrenz M."/>
            <person name="Spormann A.M."/>
            <person name="Op den Camp H."/>
            <person name="Overmann J."/>
            <person name="Amann R."/>
            <person name="Jetten M.S.M."/>
            <person name="Mascher T."/>
            <person name="Medema M.H."/>
            <person name="Devos D.P."/>
            <person name="Kaster A.-K."/>
            <person name="Ovreas L."/>
            <person name="Rohde M."/>
            <person name="Galperin M.Y."/>
            <person name="Jogler C."/>
        </authorList>
    </citation>
    <scope>NUCLEOTIDE SEQUENCE [LARGE SCALE GENOMIC DNA]</scope>
    <source>
        <strain evidence="1 2">Pr1d</strain>
    </source>
</reference>